<evidence type="ECO:0000313" key="1">
    <source>
        <dbReference type="EMBL" id="GEN62466.1"/>
    </source>
</evidence>
<accession>A0A511XHN7</accession>
<dbReference type="Proteomes" id="UP000321746">
    <property type="component" value="Unassembled WGS sequence"/>
</dbReference>
<reference evidence="1 2" key="1">
    <citation type="submission" date="2019-07" db="EMBL/GenBank/DDBJ databases">
        <title>Whole genome shotgun sequence of Acetobacter oeni NBRC 105207.</title>
        <authorList>
            <person name="Hosoyama A."/>
            <person name="Uohara A."/>
            <person name="Ohji S."/>
            <person name="Ichikawa N."/>
        </authorList>
    </citation>
    <scope>NUCLEOTIDE SEQUENCE [LARGE SCALE GENOMIC DNA]</scope>
    <source>
        <strain evidence="1 2">NBRC 105207</strain>
    </source>
</reference>
<evidence type="ECO:0000313" key="2">
    <source>
        <dbReference type="Proteomes" id="UP000321746"/>
    </source>
</evidence>
<protein>
    <submittedName>
        <fullName evidence="1">Uncharacterized protein</fullName>
    </submittedName>
</protein>
<dbReference type="AlphaFoldDB" id="A0A511XHN7"/>
<proteinExistence type="predicted"/>
<name>A0A511XHN7_9PROT</name>
<dbReference type="EMBL" id="BJYG01000006">
    <property type="protein sequence ID" value="GEN62466.1"/>
    <property type="molecule type" value="Genomic_DNA"/>
</dbReference>
<dbReference type="RefSeq" id="WP_173571958.1">
    <property type="nucleotide sequence ID" value="NZ_BJYG01000006.1"/>
</dbReference>
<organism evidence="1 2">
    <name type="scientific">Acetobacter oeni</name>
    <dbReference type="NCBI Taxonomy" id="304077"/>
    <lineage>
        <taxon>Bacteria</taxon>
        <taxon>Pseudomonadati</taxon>
        <taxon>Pseudomonadota</taxon>
        <taxon>Alphaproteobacteria</taxon>
        <taxon>Acetobacterales</taxon>
        <taxon>Acetobacteraceae</taxon>
        <taxon>Acetobacter</taxon>
    </lineage>
</organism>
<keyword evidence="2" id="KW-1185">Reference proteome</keyword>
<sequence length="48" mass="5889">MLFDHYPEWVTKERLAMMTRGAERFEARNARRDRKQVELKKVRPKEIA</sequence>
<comment type="caution">
    <text evidence="1">The sequence shown here is derived from an EMBL/GenBank/DDBJ whole genome shotgun (WGS) entry which is preliminary data.</text>
</comment>
<gene>
    <name evidence="1" type="ORF">AOE01nite_06900</name>
</gene>